<dbReference type="InterPro" id="IPR018376">
    <property type="entry name" value="Enoyl-CoA_hyd/isom_CS"/>
</dbReference>
<dbReference type="InterPro" id="IPR001753">
    <property type="entry name" value="Enoyl-CoA_hydra/iso"/>
</dbReference>
<dbReference type="Gene3D" id="3.90.226.10">
    <property type="entry name" value="2-enoyl-CoA Hydratase, Chain A, domain 1"/>
    <property type="match status" value="1"/>
</dbReference>
<dbReference type="PANTHER" id="PTHR11941">
    <property type="entry name" value="ENOYL-COA HYDRATASE-RELATED"/>
    <property type="match status" value="1"/>
</dbReference>
<name>A0AAU9ENE5_9BACT</name>
<keyword evidence="4" id="KW-1185">Reference proteome</keyword>
<dbReference type="GO" id="GO:0003824">
    <property type="term" value="F:catalytic activity"/>
    <property type="evidence" value="ECO:0007669"/>
    <property type="project" value="InterPro"/>
</dbReference>
<proteinExistence type="inferred from homology"/>
<reference evidence="4" key="1">
    <citation type="journal article" date="2023" name="Arch. Microbiol.">
        <title>Desulfoferula mesophilus gen. nov. sp. nov., a mesophilic sulfate-reducing bacterium isolated from a brackish lake sediment.</title>
        <authorList>
            <person name="Watanabe T."/>
            <person name="Yabe T."/>
            <person name="Tsuji J.M."/>
            <person name="Fukui M."/>
        </authorList>
    </citation>
    <scope>NUCLEOTIDE SEQUENCE [LARGE SCALE GENOMIC DNA]</scope>
    <source>
        <strain evidence="4">12FAK</strain>
    </source>
</reference>
<gene>
    <name evidence="3" type="ORF">FAK_17750</name>
</gene>
<protein>
    <submittedName>
        <fullName evidence="3">Enoyl-CoA hydratase</fullName>
    </submittedName>
</protein>
<dbReference type="RefSeq" id="WP_338606408.1">
    <property type="nucleotide sequence ID" value="NZ_AP028679.1"/>
</dbReference>
<dbReference type="SUPFAM" id="SSF52096">
    <property type="entry name" value="ClpP/crotonase"/>
    <property type="match status" value="1"/>
</dbReference>
<dbReference type="CDD" id="cd06558">
    <property type="entry name" value="crotonase-like"/>
    <property type="match status" value="1"/>
</dbReference>
<dbReference type="GO" id="GO:0006635">
    <property type="term" value="P:fatty acid beta-oxidation"/>
    <property type="evidence" value="ECO:0007669"/>
    <property type="project" value="TreeGrafter"/>
</dbReference>
<dbReference type="AlphaFoldDB" id="A0AAU9ENE5"/>
<evidence type="ECO:0000313" key="3">
    <source>
        <dbReference type="EMBL" id="BEQ14709.1"/>
    </source>
</evidence>
<dbReference type="PANTHER" id="PTHR11941:SF54">
    <property type="entry name" value="ENOYL-COA HYDRATASE, MITOCHONDRIAL"/>
    <property type="match status" value="1"/>
</dbReference>
<dbReference type="Proteomes" id="UP001366166">
    <property type="component" value="Chromosome"/>
</dbReference>
<evidence type="ECO:0000256" key="2">
    <source>
        <dbReference type="RuleBase" id="RU003707"/>
    </source>
</evidence>
<dbReference type="InterPro" id="IPR029045">
    <property type="entry name" value="ClpP/crotonase-like_dom_sf"/>
</dbReference>
<sequence>MSTQLLNIVKQGEVAWVAFNRPQDRNSINSQLMAEFLELLEELEQGPARAVVFTGAGDTHFIGGADGIEMMQLDLEGGRQFSRRFQAMLDRMEASPLLLVAAINGLCFGGGFEFALACDLRVAEAKARIGLPEVKVGLIPGGGGTQRLPALVGSGRAMQMILSGRLYGGTEAETLGLVHLCVADGGLAGGVDQVLAPILRQPQYALSLAKRAVKSYGRGGLEQGLIAEAELFSQCHAGGWFHDLMIEQLKSGALTTSADVRHLLKEDAS</sequence>
<dbReference type="KEGG" id="dmp:FAK_17750"/>
<dbReference type="PROSITE" id="PS00166">
    <property type="entry name" value="ENOYL_COA_HYDRATASE"/>
    <property type="match status" value="1"/>
</dbReference>
<dbReference type="Pfam" id="PF00378">
    <property type="entry name" value="ECH_1"/>
    <property type="match status" value="1"/>
</dbReference>
<evidence type="ECO:0000313" key="4">
    <source>
        <dbReference type="Proteomes" id="UP001366166"/>
    </source>
</evidence>
<dbReference type="EMBL" id="AP028679">
    <property type="protein sequence ID" value="BEQ14709.1"/>
    <property type="molecule type" value="Genomic_DNA"/>
</dbReference>
<accession>A0AAU9ENE5</accession>
<comment type="similarity">
    <text evidence="1 2">Belongs to the enoyl-CoA hydratase/isomerase family.</text>
</comment>
<evidence type="ECO:0000256" key="1">
    <source>
        <dbReference type="ARBA" id="ARBA00005254"/>
    </source>
</evidence>
<organism evidence="3 4">
    <name type="scientific">Desulfoferula mesophila</name>
    <dbReference type="NCBI Taxonomy" id="3058419"/>
    <lineage>
        <taxon>Bacteria</taxon>
        <taxon>Pseudomonadati</taxon>
        <taxon>Thermodesulfobacteriota</taxon>
        <taxon>Desulfarculia</taxon>
        <taxon>Desulfarculales</taxon>
        <taxon>Desulfarculaceae</taxon>
        <taxon>Desulfoferula</taxon>
    </lineage>
</organism>